<comment type="similarity">
    <text evidence="1">Belongs to the PrpD family.</text>
</comment>
<keyword evidence="5" id="KW-1185">Reference proteome</keyword>
<dbReference type="Gene3D" id="3.30.1330.120">
    <property type="entry name" value="2-methylcitrate dehydratase PrpD"/>
    <property type="match status" value="1"/>
</dbReference>
<protein>
    <submittedName>
        <fullName evidence="4">MmgE/PrpD family protein</fullName>
    </submittedName>
</protein>
<dbReference type="AlphaFoldDB" id="A0A846Y8I1"/>
<reference evidence="4 5" key="1">
    <citation type="submission" date="2020-04" db="EMBL/GenBank/DDBJ databases">
        <title>MicrobeNet Type strains.</title>
        <authorList>
            <person name="Nicholson A.C."/>
        </authorList>
    </citation>
    <scope>NUCLEOTIDE SEQUENCE [LARGE SCALE GENOMIC DNA]</scope>
    <source>
        <strain evidence="4 5">JCM 3332</strain>
    </source>
</reference>
<dbReference type="Proteomes" id="UP000570678">
    <property type="component" value="Unassembled WGS sequence"/>
</dbReference>
<dbReference type="InterPro" id="IPR045336">
    <property type="entry name" value="MmgE_PrpD_N"/>
</dbReference>
<dbReference type="InterPro" id="IPR005656">
    <property type="entry name" value="MmgE_PrpD"/>
</dbReference>
<dbReference type="InterPro" id="IPR045337">
    <property type="entry name" value="MmgE_PrpD_C"/>
</dbReference>
<evidence type="ECO:0000313" key="5">
    <source>
        <dbReference type="Proteomes" id="UP000570678"/>
    </source>
</evidence>
<gene>
    <name evidence="4" type="ORF">HGA15_00875</name>
</gene>
<dbReference type="Pfam" id="PF19305">
    <property type="entry name" value="MmgE_PrpD_C"/>
    <property type="match status" value="1"/>
</dbReference>
<dbReference type="InterPro" id="IPR042183">
    <property type="entry name" value="MmgE/PrpD_sf_1"/>
</dbReference>
<dbReference type="InterPro" id="IPR036148">
    <property type="entry name" value="MmgE/PrpD_sf"/>
</dbReference>
<evidence type="ECO:0000313" key="4">
    <source>
        <dbReference type="EMBL" id="NKY54735.1"/>
    </source>
</evidence>
<organism evidence="4 5">
    <name type="scientific">Nocardia flavorosea</name>
    <dbReference type="NCBI Taxonomy" id="53429"/>
    <lineage>
        <taxon>Bacteria</taxon>
        <taxon>Bacillati</taxon>
        <taxon>Actinomycetota</taxon>
        <taxon>Actinomycetes</taxon>
        <taxon>Mycobacteriales</taxon>
        <taxon>Nocardiaceae</taxon>
        <taxon>Nocardia</taxon>
    </lineage>
</organism>
<proteinExistence type="inferred from homology"/>
<sequence>MPDIHTLLTWAAESAEPPEPVLRTTLTIVCDDLAAMIGAHTEPEVRFVSAHACGPNEATVVGVPGKRVERRAAALANAVAANWIELDGGYRPATCHGSLYTLPAALAEVETGGGTLRDLLSSVAIGYEVVARIARAYRPPLPLALHPHATLSPIGAAAAIAAARRLPTHQFTHAVLGAASMSLTGPFGHATEGATVRNAWAGAGAQLGFTAADIAVAGLTASSGVLGEVFARVGGADRNLAELTGGLGERYAVQDGYQKPYACCQYLHSSVEAAARVAPEVEPAAISAIAVRAHPLAAALDEPAPDTGLAGRFSLPHAVATVLSARDTSARTFAAASLLDPQVARLRSLVTIEEWTDPPPPPHDRPARVRVTLADGRVVEETVLSAAGGPDRPLTRDQLLDKYETLTAELRPGFTDRVRALTDPGRPIDLDRALGPLLDEVLR</sequence>
<dbReference type="Gene3D" id="1.10.4100.10">
    <property type="entry name" value="2-methylcitrate dehydratase PrpD"/>
    <property type="match status" value="1"/>
</dbReference>
<dbReference type="SUPFAM" id="SSF103378">
    <property type="entry name" value="2-methylcitrate dehydratase PrpD"/>
    <property type="match status" value="1"/>
</dbReference>
<evidence type="ECO:0000256" key="1">
    <source>
        <dbReference type="ARBA" id="ARBA00006174"/>
    </source>
</evidence>
<dbReference type="GO" id="GO:0016829">
    <property type="term" value="F:lyase activity"/>
    <property type="evidence" value="ECO:0007669"/>
    <property type="project" value="InterPro"/>
</dbReference>
<dbReference type="Pfam" id="PF03972">
    <property type="entry name" value="MmgE_PrpD_N"/>
    <property type="match status" value="1"/>
</dbReference>
<dbReference type="InterPro" id="IPR042188">
    <property type="entry name" value="MmgE/PrpD_sf_2"/>
</dbReference>
<dbReference type="PANTHER" id="PTHR16943">
    <property type="entry name" value="2-METHYLCITRATE DEHYDRATASE-RELATED"/>
    <property type="match status" value="1"/>
</dbReference>
<feature type="domain" description="MmgE/PrpD N-terminal" evidence="2">
    <location>
        <begin position="15"/>
        <end position="226"/>
    </location>
</feature>
<accession>A0A846Y8I1</accession>
<feature type="domain" description="MmgE/PrpD C-terminal" evidence="3">
    <location>
        <begin position="261"/>
        <end position="410"/>
    </location>
</feature>
<dbReference type="RefSeq" id="WP_062970983.1">
    <property type="nucleotide sequence ID" value="NZ_JAAXOT010000001.1"/>
</dbReference>
<evidence type="ECO:0000259" key="2">
    <source>
        <dbReference type="Pfam" id="PF03972"/>
    </source>
</evidence>
<comment type="caution">
    <text evidence="4">The sequence shown here is derived from an EMBL/GenBank/DDBJ whole genome shotgun (WGS) entry which is preliminary data.</text>
</comment>
<dbReference type="EMBL" id="JAAXOT010000001">
    <property type="protein sequence ID" value="NKY54735.1"/>
    <property type="molecule type" value="Genomic_DNA"/>
</dbReference>
<evidence type="ECO:0000259" key="3">
    <source>
        <dbReference type="Pfam" id="PF19305"/>
    </source>
</evidence>
<name>A0A846Y8I1_9NOCA</name>
<dbReference type="PANTHER" id="PTHR16943:SF8">
    <property type="entry name" value="2-METHYLCITRATE DEHYDRATASE"/>
    <property type="match status" value="1"/>
</dbReference>